<dbReference type="Gene3D" id="1.10.357.10">
    <property type="entry name" value="Tetracycline Repressor, domain 2"/>
    <property type="match status" value="1"/>
</dbReference>
<dbReference type="InterPro" id="IPR001647">
    <property type="entry name" value="HTH_TetR"/>
</dbReference>
<evidence type="ECO:0000256" key="2">
    <source>
        <dbReference type="ARBA" id="ARBA00023015"/>
    </source>
</evidence>
<dbReference type="Pfam" id="PF13977">
    <property type="entry name" value="TetR_C_6"/>
    <property type="match status" value="1"/>
</dbReference>
<evidence type="ECO:0000256" key="4">
    <source>
        <dbReference type="ARBA" id="ARBA00023163"/>
    </source>
</evidence>
<organism evidence="7 8">
    <name type="scientific">Aquipuribacter nitratireducens</name>
    <dbReference type="NCBI Taxonomy" id="650104"/>
    <lineage>
        <taxon>Bacteria</taxon>
        <taxon>Bacillati</taxon>
        <taxon>Actinomycetota</taxon>
        <taxon>Actinomycetes</taxon>
        <taxon>Micrococcales</taxon>
        <taxon>Intrasporangiaceae</taxon>
        <taxon>Aquipuribacter</taxon>
    </lineage>
</organism>
<name>A0ABW0GHV4_9MICO</name>
<dbReference type="Proteomes" id="UP001596122">
    <property type="component" value="Unassembled WGS sequence"/>
</dbReference>
<keyword evidence="2" id="KW-0805">Transcription regulation</keyword>
<evidence type="ECO:0000256" key="1">
    <source>
        <dbReference type="ARBA" id="ARBA00022491"/>
    </source>
</evidence>
<evidence type="ECO:0000313" key="7">
    <source>
        <dbReference type="EMBL" id="MFC5379430.1"/>
    </source>
</evidence>
<dbReference type="PRINTS" id="PR00455">
    <property type="entry name" value="HTHTETR"/>
</dbReference>
<dbReference type="InterPro" id="IPR009057">
    <property type="entry name" value="Homeodomain-like_sf"/>
</dbReference>
<evidence type="ECO:0000259" key="6">
    <source>
        <dbReference type="PROSITE" id="PS50977"/>
    </source>
</evidence>
<protein>
    <submittedName>
        <fullName evidence="7">TetR/AcrR family transcriptional regulator</fullName>
    </submittedName>
</protein>
<sequence length="192" mass="20272">MTGYAKGRATKGEILDRALEAFAAAGFRGMSLRELASRCGITHAGLLYHFPTKDALLMAALTHRDEADAGLLRTSGTGVEQLAGLVDVVRHNESRRGVVELYAVLSAEATSPAHPAHAYFVARYERTVAHAVDAFAAAAREGALAPGVDPAVAGRQLIALMDGLQIQWLLTGAPMVGAVRAHVQAQLTRPLP</sequence>
<dbReference type="PANTHER" id="PTHR30055:SF234">
    <property type="entry name" value="HTH-TYPE TRANSCRIPTIONAL REGULATOR BETI"/>
    <property type="match status" value="1"/>
</dbReference>
<gene>
    <name evidence="7" type="ORF">ACFPJ6_01370</name>
</gene>
<dbReference type="PROSITE" id="PS50977">
    <property type="entry name" value="HTH_TETR_2"/>
    <property type="match status" value="1"/>
</dbReference>
<feature type="DNA-binding region" description="H-T-H motif" evidence="5">
    <location>
        <begin position="31"/>
        <end position="50"/>
    </location>
</feature>
<dbReference type="PANTHER" id="PTHR30055">
    <property type="entry name" value="HTH-TYPE TRANSCRIPTIONAL REGULATOR RUTR"/>
    <property type="match status" value="1"/>
</dbReference>
<dbReference type="InterPro" id="IPR050109">
    <property type="entry name" value="HTH-type_TetR-like_transc_reg"/>
</dbReference>
<keyword evidence="4" id="KW-0804">Transcription</keyword>
<keyword evidence="3 5" id="KW-0238">DNA-binding</keyword>
<dbReference type="InterPro" id="IPR039538">
    <property type="entry name" value="BetI_C"/>
</dbReference>
<keyword evidence="1" id="KW-0678">Repressor</keyword>
<evidence type="ECO:0000256" key="5">
    <source>
        <dbReference type="PROSITE-ProRule" id="PRU00335"/>
    </source>
</evidence>
<dbReference type="InterPro" id="IPR036271">
    <property type="entry name" value="Tet_transcr_reg_TetR-rel_C_sf"/>
</dbReference>
<dbReference type="SUPFAM" id="SSF46689">
    <property type="entry name" value="Homeodomain-like"/>
    <property type="match status" value="1"/>
</dbReference>
<comment type="caution">
    <text evidence="7">The sequence shown here is derived from an EMBL/GenBank/DDBJ whole genome shotgun (WGS) entry which is preliminary data.</text>
</comment>
<dbReference type="Pfam" id="PF00440">
    <property type="entry name" value="TetR_N"/>
    <property type="match status" value="1"/>
</dbReference>
<evidence type="ECO:0000256" key="3">
    <source>
        <dbReference type="ARBA" id="ARBA00023125"/>
    </source>
</evidence>
<dbReference type="SUPFAM" id="SSF48498">
    <property type="entry name" value="Tetracyclin repressor-like, C-terminal domain"/>
    <property type="match status" value="1"/>
</dbReference>
<dbReference type="RefSeq" id="WP_340266391.1">
    <property type="nucleotide sequence ID" value="NZ_JBBEOG010000001.1"/>
</dbReference>
<keyword evidence="8" id="KW-1185">Reference proteome</keyword>
<accession>A0ABW0GHV4</accession>
<proteinExistence type="predicted"/>
<evidence type="ECO:0000313" key="8">
    <source>
        <dbReference type="Proteomes" id="UP001596122"/>
    </source>
</evidence>
<dbReference type="EMBL" id="JBHSLD010000001">
    <property type="protein sequence ID" value="MFC5379430.1"/>
    <property type="molecule type" value="Genomic_DNA"/>
</dbReference>
<reference evidence="8" key="1">
    <citation type="journal article" date="2019" name="Int. J. Syst. Evol. Microbiol.">
        <title>The Global Catalogue of Microorganisms (GCM) 10K type strain sequencing project: providing services to taxonomists for standard genome sequencing and annotation.</title>
        <authorList>
            <consortium name="The Broad Institute Genomics Platform"/>
            <consortium name="The Broad Institute Genome Sequencing Center for Infectious Disease"/>
            <person name="Wu L."/>
            <person name="Ma J."/>
        </authorList>
    </citation>
    <scope>NUCLEOTIDE SEQUENCE [LARGE SCALE GENOMIC DNA]</scope>
    <source>
        <strain evidence="8">CCUG 43114</strain>
    </source>
</reference>
<feature type="domain" description="HTH tetR-type" evidence="6">
    <location>
        <begin position="8"/>
        <end position="68"/>
    </location>
</feature>